<feature type="chain" id="PRO_5008529467" evidence="1">
    <location>
        <begin position="18"/>
        <end position="542"/>
    </location>
</feature>
<feature type="signal peptide" evidence="1">
    <location>
        <begin position="1"/>
        <end position="17"/>
    </location>
</feature>
<reference evidence="5" key="1">
    <citation type="submission" date="2016-04" db="EMBL/GenBank/DDBJ databases">
        <title>Complete Genome Sequences of Twelve Strains of a Stable Defined Moderately Diverse Mouse Microbiota 2 (sDMDMm2).</title>
        <authorList>
            <person name="Uchimura Y."/>
            <person name="Wyss M."/>
            <person name="Brugiroux S."/>
            <person name="Limenitakis J.P."/>
            <person name="Stecher B."/>
            <person name="McCoy K.D."/>
            <person name="Macpherson A.J."/>
        </authorList>
    </citation>
    <scope>NUCLEOTIDE SEQUENCE [LARGE SCALE GENOMIC DNA]</scope>
    <source>
        <strain evidence="5">YL27</strain>
    </source>
</reference>
<dbReference type="InterPro" id="IPR017853">
    <property type="entry name" value="GH"/>
</dbReference>
<evidence type="ECO:0000256" key="1">
    <source>
        <dbReference type="SAM" id="SignalP"/>
    </source>
</evidence>
<dbReference type="AlphaFoldDB" id="A0A1B1SB07"/>
<accession>A0A1Z2XHK8</accession>
<gene>
    <name evidence="4" type="ORF">A4V02_09810</name>
</gene>
<dbReference type="Proteomes" id="UP000186351">
    <property type="component" value="Chromosome"/>
</dbReference>
<organism evidence="4 5">
    <name type="scientific">Muribaculum intestinale</name>
    <dbReference type="NCBI Taxonomy" id="1796646"/>
    <lineage>
        <taxon>Bacteria</taxon>
        <taxon>Pseudomonadati</taxon>
        <taxon>Bacteroidota</taxon>
        <taxon>Bacteroidia</taxon>
        <taxon>Bacteroidales</taxon>
        <taxon>Muribaculaceae</taxon>
        <taxon>Muribaculum</taxon>
    </lineage>
</organism>
<dbReference type="Gene3D" id="3.20.20.80">
    <property type="entry name" value="Glycosidases"/>
    <property type="match status" value="1"/>
</dbReference>
<accession>A0A1B1SB07</accession>
<keyword evidence="1" id="KW-0732">Signal</keyword>
<dbReference type="Pfam" id="PF22680">
    <property type="entry name" value="Glyco_hydro_123_N_2"/>
    <property type="match status" value="1"/>
</dbReference>
<dbReference type="STRING" id="1796646.A4V02_09810"/>
<feature type="domain" description="Glycoside hydrolase 123 catalytic" evidence="2">
    <location>
        <begin position="181"/>
        <end position="490"/>
    </location>
</feature>
<evidence type="ECO:0000259" key="2">
    <source>
        <dbReference type="Pfam" id="PF13320"/>
    </source>
</evidence>
<protein>
    <submittedName>
        <fullName evidence="4">Uncharacterized protein</fullName>
    </submittedName>
</protein>
<dbReference type="Pfam" id="PF13320">
    <property type="entry name" value="GH123_cat"/>
    <property type="match status" value="1"/>
</dbReference>
<dbReference type="GeneID" id="65537164"/>
<name>A0A1B1SB07_9BACT</name>
<proteinExistence type="predicted"/>
<evidence type="ECO:0000259" key="3">
    <source>
        <dbReference type="Pfam" id="PF22680"/>
    </source>
</evidence>
<feature type="domain" description="Glycoside hydrolase 123 N-terminal" evidence="3">
    <location>
        <begin position="26"/>
        <end position="153"/>
    </location>
</feature>
<evidence type="ECO:0000313" key="4">
    <source>
        <dbReference type="EMBL" id="ANU63982.1"/>
    </source>
</evidence>
<dbReference type="OrthoDB" id="197680at2"/>
<dbReference type="EMBL" id="CP015402">
    <property type="protein sequence ID" value="ANU63982.1"/>
    <property type="molecule type" value="Genomic_DNA"/>
</dbReference>
<keyword evidence="5" id="KW-1185">Reference proteome</keyword>
<dbReference type="SUPFAM" id="SSF51445">
    <property type="entry name" value="(Trans)glycosidases"/>
    <property type="match status" value="1"/>
</dbReference>
<dbReference type="InterPro" id="IPR025150">
    <property type="entry name" value="GH123_cat"/>
</dbReference>
<sequence>MKTGKSILIATAMLANAASMCAQLTWASKDIHYASDYALPNQLTTDTLIHAWRGERVGAVALIHIPQGQTAVCSAKISGQLPASASFVDYVLTDDFRNCGIHPDTLPAWRVPDIIDTQAGSVHLSGETRPVWVTVEVPRDAKPGKYKETLSVDGQQISLNISVSEMTLPKPSQQAFHLNLWQQPYSVARYGKVEPWSKEHFNLLKPYAQYLARAGQSTVSAILFYEPWGEQSNDLFLPMIETTKKADGSWSYDYRIFDRWVQFMADNGIDGMIECFTMIPWEMNFRYYDESAGEYRFLKTTTDTPEYRDLWLNFLKAFASHLKEKGWFERTMISMDERSLSDMLNAYAIIQEAEPRFKISLAGNYHPELIDKLYSYTILLTEAYPPGTVERRREKGLVTNLYTCCSRPEPNLFSNNASADAVWIPVYCTSTGHDGYLHWSFMNWTDNPLDDSRFKLFAPGDTYFIYPEGRSSVRYERLVEGIQLSEKARLLREKFIANGDAASLDRLEKALNPIKMGIVDTRSTTAATVNYLKATIDQLSSL</sequence>
<evidence type="ECO:0000313" key="5">
    <source>
        <dbReference type="Proteomes" id="UP000186351"/>
    </source>
</evidence>
<dbReference type="KEGG" id="pary:A4V02_09810"/>
<dbReference type="RefSeq" id="WP_084274085.1">
    <property type="nucleotide sequence ID" value="NZ_CAJTAP010000033.1"/>
</dbReference>
<dbReference type="InterPro" id="IPR053850">
    <property type="entry name" value="Glyco_hydro_123_N_2"/>
</dbReference>